<evidence type="ECO:0008006" key="15">
    <source>
        <dbReference type="Google" id="ProtNLM"/>
    </source>
</evidence>
<dbReference type="PRINTS" id="PR01262">
    <property type="entry name" value="INNEXIN"/>
</dbReference>
<keyword evidence="4" id="KW-1003">Cell membrane</keyword>
<evidence type="ECO:0000256" key="11">
    <source>
        <dbReference type="ARBA" id="ARBA00023303"/>
    </source>
</evidence>
<dbReference type="PANTHER" id="PTHR11893">
    <property type="entry name" value="INNEXIN"/>
    <property type="match status" value="1"/>
</dbReference>
<keyword evidence="3" id="KW-0813">Transport</keyword>
<keyword evidence="9" id="KW-0406">Ion transport</keyword>
<reference evidence="13" key="1">
    <citation type="submission" date="2021-12" db="EMBL/GenBank/DDBJ databases">
        <authorList>
            <person name="King R."/>
        </authorList>
    </citation>
    <scope>NUCLEOTIDE SEQUENCE</scope>
</reference>
<proteinExistence type="predicted"/>
<keyword evidence="14" id="KW-1185">Reference proteome</keyword>
<protein>
    <recommendedName>
        <fullName evidence="15">Innexin</fullName>
    </recommendedName>
</protein>
<gene>
    <name evidence="13" type="ORF">MELIAE_LOCUS8975</name>
</gene>
<evidence type="ECO:0000256" key="4">
    <source>
        <dbReference type="ARBA" id="ARBA00022475"/>
    </source>
</evidence>
<dbReference type="OrthoDB" id="5867527at2759"/>
<dbReference type="GO" id="GO:0005886">
    <property type="term" value="C:plasma membrane"/>
    <property type="evidence" value="ECO:0007669"/>
    <property type="project" value="UniProtKB-SubCell"/>
</dbReference>
<name>A0A9P0BA93_BRAAE</name>
<comment type="subcellular location">
    <subcellularLocation>
        <location evidence="1">Cell junction</location>
        <location evidence="1">Gap junction</location>
    </subcellularLocation>
    <subcellularLocation>
        <location evidence="2">Cell membrane</location>
        <topology evidence="2">Multi-pass membrane protein</topology>
    </subcellularLocation>
</comment>
<evidence type="ECO:0000256" key="6">
    <source>
        <dbReference type="ARBA" id="ARBA00022868"/>
    </source>
</evidence>
<dbReference type="GO" id="GO:0034220">
    <property type="term" value="P:monoatomic ion transmembrane transport"/>
    <property type="evidence" value="ECO:0007669"/>
    <property type="project" value="UniProtKB-KW"/>
</dbReference>
<sequence>MCEKSMSFLNTFDSIKKFGPFKPHSVDIDNIVFKLHYRVTVAILLVCSVLVTSRQYIGEHIRCLTDKSIAENVINTYCFFMSTFTVNKHHDAKMVDSFAIPHPGVGPYGIGSKEAIQNHTYYQWVPFVLFFQALMFYVTRKLWKVWEGNRIKNLADTLEATAYSYLDKPLEHNGVKIPSSKEREEAINRIKLSFVDRLYVNRSWARYLIICEILNVLHVIVQFYLTDKFLNNSFLTLGFTMMREGINSSVTVFDRVFPKVTKCSFRKYGPSGSIQEHDTMCIMALNIINEKIYGFLWFWFVFLLFVSAMGLIWRILTFILYSRSRTFNRIVYSNTSPGKLNPWNGPKVTYYSNFSEWLFLKYLSKNVDGLVFKEIVLGIAEDIQEKKPLASEYNNCTY</sequence>
<evidence type="ECO:0000256" key="5">
    <source>
        <dbReference type="ARBA" id="ARBA00022692"/>
    </source>
</evidence>
<evidence type="ECO:0000256" key="9">
    <source>
        <dbReference type="ARBA" id="ARBA00023065"/>
    </source>
</evidence>
<evidence type="ECO:0000256" key="7">
    <source>
        <dbReference type="ARBA" id="ARBA00022949"/>
    </source>
</evidence>
<dbReference type="GO" id="GO:0005921">
    <property type="term" value="C:gap junction"/>
    <property type="evidence" value="ECO:0007669"/>
    <property type="project" value="UniProtKB-SubCell"/>
</dbReference>
<evidence type="ECO:0000256" key="8">
    <source>
        <dbReference type="ARBA" id="ARBA00022989"/>
    </source>
</evidence>
<dbReference type="Proteomes" id="UP001154078">
    <property type="component" value="Chromosome 6"/>
</dbReference>
<keyword evidence="7" id="KW-0965">Cell junction</keyword>
<dbReference type="Pfam" id="PF00876">
    <property type="entry name" value="Innexin"/>
    <property type="match status" value="1"/>
</dbReference>
<evidence type="ECO:0000313" key="13">
    <source>
        <dbReference type="EMBL" id="CAH0558702.1"/>
    </source>
</evidence>
<keyword evidence="11" id="KW-0407">Ion channel</keyword>
<keyword evidence="8 12" id="KW-1133">Transmembrane helix</keyword>
<feature type="transmembrane region" description="Helical" evidence="12">
    <location>
        <begin position="121"/>
        <end position="139"/>
    </location>
</feature>
<feature type="transmembrane region" description="Helical" evidence="12">
    <location>
        <begin position="296"/>
        <end position="321"/>
    </location>
</feature>
<dbReference type="PANTHER" id="PTHR11893:SF38">
    <property type="entry name" value="INNEXIN INX7"/>
    <property type="match status" value="1"/>
</dbReference>
<dbReference type="GO" id="GO:0005243">
    <property type="term" value="F:gap junction channel activity"/>
    <property type="evidence" value="ECO:0007669"/>
    <property type="project" value="TreeGrafter"/>
</dbReference>
<keyword evidence="6" id="KW-0303">Gap junction</keyword>
<dbReference type="GO" id="GO:0007602">
    <property type="term" value="P:phototransduction"/>
    <property type="evidence" value="ECO:0007669"/>
    <property type="project" value="TreeGrafter"/>
</dbReference>
<evidence type="ECO:0000256" key="10">
    <source>
        <dbReference type="ARBA" id="ARBA00023136"/>
    </source>
</evidence>
<evidence type="ECO:0000256" key="12">
    <source>
        <dbReference type="SAM" id="Phobius"/>
    </source>
</evidence>
<dbReference type="EMBL" id="OV121137">
    <property type="protein sequence ID" value="CAH0558702.1"/>
    <property type="molecule type" value="Genomic_DNA"/>
</dbReference>
<evidence type="ECO:0000256" key="3">
    <source>
        <dbReference type="ARBA" id="ARBA00022448"/>
    </source>
</evidence>
<evidence type="ECO:0000256" key="2">
    <source>
        <dbReference type="ARBA" id="ARBA00004651"/>
    </source>
</evidence>
<keyword evidence="10 12" id="KW-0472">Membrane</keyword>
<organism evidence="13 14">
    <name type="scientific">Brassicogethes aeneus</name>
    <name type="common">Rape pollen beetle</name>
    <name type="synonym">Meligethes aeneus</name>
    <dbReference type="NCBI Taxonomy" id="1431903"/>
    <lineage>
        <taxon>Eukaryota</taxon>
        <taxon>Metazoa</taxon>
        <taxon>Ecdysozoa</taxon>
        <taxon>Arthropoda</taxon>
        <taxon>Hexapoda</taxon>
        <taxon>Insecta</taxon>
        <taxon>Pterygota</taxon>
        <taxon>Neoptera</taxon>
        <taxon>Endopterygota</taxon>
        <taxon>Coleoptera</taxon>
        <taxon>Polyphaga</taxon>
        <taxon>Cucujiformia</taxon>
        <taxon>Nitidulidae</taxon>
        <taxon>Meligethinae</taxon>
        <taxon>Brassicogethes</taxon>
    </lineage>
</organism>
<feature type="transmembrane region" description="Helical" evidence="12">
    <location>
        <begin position="207"/>
        <end position="225"/>
    </location>
</feature>
<accession>A0A9P0BA93</accession>
<evidence type="ECO:0000313" key="14">
    <source>
        <dbReference type="Proteomes" id="UP001154078"/>
    </source>
</evidence>
<keyword evidence="5 12" id="KW-0812">Transmembrane</keyword>
<dbReference type="AlphaFoldDB" id="A0A9P0BA93"/>
<dbReference type="InterPro" id="IPR000990">
    <property type="entry name" value="Innexin"/>
</dbReference>
<evidence type="ECO:0000256" key="1">
    <source>
        <dbReference type="ARBA" id="ARBA00004610"/>
    </source>
</evidence>